<feature type="coiled-coil region" evidence="1">
    <location>
        <begin position="445"/>
        <end position="472"/>
    </location>
</feature>
<evidence type="ECO:0000313" key="4">
    <source>
        <dbReference type="EMBL" id="KKI50469.1"/>
    </source>
</evidence>
<dbReference type="InterPro" id="IPR006119">
    <property type="entry name" value="Resolv_N"/>
</dbReference>
<dbReference type="GO" id="GO:0000150">
    <property type="term" value="F:DNA strand exchange activity"/>
    <property type="evidence" value="ECO:0007669"/>
    <property type="project" value="InterPro"/>
</dbReference>
<keyword evidence="1" id="KW-0175">Coiled coil</keyword>
<dbReference type="PROSITE" id="PS51737">
    <property type="entry name" value="RECOMBINASE_DNA_BIND"/>
    <property type="match status" value="1"/>
</dbReference>
<gene>
    <name evidence="4" type="ORF">CHK_2061</name>
</gene>
<evidence type="ECO:0000259" key="3">
    <source>
        <dbReference type="PROSITE" id="PS51737"/>
    </source>
</evidence>
<organism evidence="4 5">
    <name type="scientific">Christensenella hongkongensis</name>
    <dbReference type="NCBI Taxonomy" id="270498"/>
    <lineage>
        <taxon>Bacteria</taxon>
        <taxon>Bacillati</taxon>
        <taxon>Bacillota</taxon>
        <taxon>Clostridia</taxon>
        <taxon>Christensenellales</taxon>
        <taxon>Christensenellaceae</taxon>
        <taxon>Christensenella</taxon>
    </lineage>
</organism>
<dbReference type="OrthoDB" id="9784557at2"/>
<dbReference type="CDD" id="cd03770">
    <property type="entry name" value="SR_TndX_transposase"/>
    <property type="match status" value="1"/>
</dbReference>
<dbReference type="AlphaFoldDB" id="A0A0M2ND59"/>
<evidence type="ECO:0000313" key="5">
    <source>
        <dbReference type="Proteomes" id="UP000034076"/>
    </source>
</evidence>
<keyword evidence="5" id="KW-1185">Reference proteome</keyword>
<protein>
    <submittedName>
        <fullName evidence="4">Site-specific recombinase</fullName>
    </submittedName>
</protein>
<feature type="domain" description="Resolvase/invertase-type recombinase catalytic" evidence="2">
    <location>
        <begin position="7"/>
        <end position="155"/>
    </location>
</feature>
<dbReference type="GO" id="GO:0003677">
    <property type="term" value="F:DNA binding"/>
    <property type="evidence" value="ECO:0007669"/>
    <property type="project" value="InterPro"/>
</dbReference>
<dbReference type="Gene3D" id="3.90.1750.20">
    <property type="entry name" value="Putative Large Serine Recombinase, Chain B, Domain 2"/>
    <property type="match status" value="1"/>
</dbReference>
<dbReference type="InterPro" id="IPR038109">
    <property type="entry name" value="DNA_bind_recomb_sf"/>
</dbReference>
<dbReference type="InterPro" id="IPR011109">
    <property type="entry name" value="DNA_bind_recombinase_dom"/>
</dbReference>
<proteinExistence type="predicted"/>
<sequence>MKQTDHITALYCRLSRDDELDGESNSIQNQKNILEKYAKENHFQNLVFYVDDGVSGTTFDRPGFNAMLEQVKAENVSTVIIKDMSRFGRNYLQVGLYTEVLFPEKNVRFIAINDGVDSEKGDNDFTPFRNIINEWYAKDTSKKIRAVMKSKGQAGEYLCTNPPYGYCKDPNDKKKWIVDEEAANVVKEIYRLCMNGNGPTQIARILTERKILTPAAYFQSQGRSYPVIVENGRCAWVADTVAYILERKEYTGCMVNFKTYKKSYKSKKTLLNPEEKQLVFEGTHEAIIDRETWERVQELRRHKRRPTKTGKSNMFSGIAVCADCGSKMYYCTTNQFEKRQDFFVCSASRKAMDKCEAHYIRAVVLEEMVLLHLQYVLDYVARYEQQFVRCMGISQAKEYKKATALKQKELAKSQRRTHELDVLFKRMYEDNVTGKLADERFFTLSQDYEKEQKELREKTVALQAELNEQEQQVTDIQRFVTKCRKYVRLKELTPTILNELVDKVFVHAPVKNGGKRTQDIEIAYNFVGILPPTTFTQNEETA</sequence>
<dbReference type="Gene3D" id="3.40.50.1390">
    <property type="entry name" value="Resolvase, N-terminal catalytic domain"/>
    <property type="match status" value="1"/>
</dbReference>
<accession>A0A0M2ND59</accession>
<dbReference type="InterPro" id="IPR025378">
    <property type="entry name" value="DUF4368"/>
</dbReference>
<dbReference type="Proteomes" id="UP000034076">
    <property type="component" value="Unassembled WGS sequence"/>
</dbReference>
<dbReference type="RefSeq" id="WP_046443911.1">
    <property type="nucleotide sequence ID" value="NZ_LAYJ01000111.1"/>
</dbReference>
<name>A0A0M2ND59_9FIRM</name>
<dbReference type="Pfam" id="PF07508">
    <property type="entry name" value="Recombinase"/>
    <property type="match status" value="1"/>
</dbReference>
<dbReference type="SMART" id="SM00857">
    <property type="entry name" value="Resolvase"/>
    <property type="match status" value="1"/>
</dbReference>
<dbReference type="PROSITE" id="PS51736">
    <property type="entry name" value="RECOMBINASES_3"/>
    <property type="match status" value="1"/>
</dbReference>
<dbReference type="SUPFAM" id="SSF53041">
    <property type="entry name" value="Resolvase-like"/>
    <property type="match status" value="1"/>
</dbReference>
<evidence type="ECO:0000256" key="1">
    <source>
        <dbReference type="SAM" id="Coils"/>
    </source>
</evidence>
<dbReference type="InterPro" id="IPR025827">
    <property type="entry name" value="Zn_ribbon_recom_dom"/>
</dbReference>
<dbReference type="InterPro" id="IPR050639">
    <property type="entry name" value="SSR_resolvase"/>
</dbReference>
<evidence type="ECO:0000259" key="2">
    <source>
        <dbReference type="PROSITE" id="PS51736"/>
    </source>
</evidence>
<dbReference type="STRING" id="270498.CHK_2061"/>
<dbReference type="Pfam" id="PF13408">
    <property type="entry name" value="Zn_ribbon_recom"/>
    <property type="match status" value="1"/>
</dbReference>
<dbReference type="PATRIC" id="fig|270498.16.peg.3012"/>
<dbReference type="PANTHER" id="PTHR30461:SF23">
    <property type="entry name" value="DNA RECOMBINASE-RELATED"/>
    <property type="match status" value="1"/>
</dbReference>
<dbReference type="Pfam" id="PF14287">
    <property type="entry name" value="DUF4368"/>
    <property type="match status" value="1"/>
</dbReference>
<dbReference type="Pfam" id="PF00239">
    <property type="entry name" value="Resolvase"/>
    <property type="match status" value="1"/>
</dbReference>
<feature type="domain" description="Recombinase" evidence="3">
    <location>
        <begin position="163"/>
        <end position="306"/>
    </location>
</feature>
<reference evidence="4 5" key="1">
    <citation type="submission" date="2015-04" db="EMBL/GenBank/DDBJ databases">
        <title>Draft genome sequence of bacteremic isolate Catabacter hongkongensis type strain HKU16T.</title>
        <authorList>
            <person name="Lau S.K."/>
            <person name="Teng J.L."/>
            <person name="Huang Y."/>
            <person name="Curreem S.O."/>
            <person name="Tsui S.K."/>
            <person name="Woo P.C."/>
        </authorList>
    </citation>
    <scope>NUCLEOTIDE SEQUENCE [LARGE SCALE GENOMIC DNA]</scope>
    <source>
        <strain evidence="4 5">HKU16</strain>
    </source>
</reference>
<comment type="caution">
    <text evidence="4">The sequence shown here is derived from an EMBL/GenBank/DDBJ whole genome shotgun (WGS) entry which is preliminary data.</text>
</comment>
<dbReference type="PANTHER" id="PTHR30461">
    <property type="entry name" value="DNA-INVERTASE FROM LAMBDOID PROPHAGE"/>
    <property type="match status" value="1"/>
</dbReference>
<dbReference type="InterPro" id="IPR036162">
    <property type="entry name" value="Resolvase-like_N_sf"/>
</dbReference>
<dbReference type="EMBL" id="LAYJ01000111">
    <property type="protein sequence ID" value="KKI50469.1"/>
    <property type="molecule type" value="Genomic_DNA"/>
</dbReference>